<dbReference type="RefSeq" id="WP_382347072.1">
    <property type="nucleotide sequence ID" value="NZ_JBHSMC010000001.1"/>
</dbReference>
<feature type="chain" id="PRO_5045456921" evidence="2">
    <location>
        <begin position="23"/>
        <end position="313"/>
    </location>
</feature>
<dbReference type="InterPro" id="IPR019606">
    <property type="entry name" value="GerMN"/>
</dbReference>
<evidence type="ECO:0000256" key="2">
    <source>
        <dbReference type="SAM" id="SignalP"/>
    </source>
</evidence>
<dbReference type="Pfam" id="PF10646">
    <property type="entry name" value="Germane"/>
    <property type="match status" value="1"/>
</dbReference>
<sequence>MKTICKWILIVLVFFFTLVACAQKSVNTNPPEQIDKNSDNKTEDELDESNLSPTPGKTNPIIEKEVILYFSDNDLMDTYRVKANITVEDNNPLNIAKSALEAWIKGPSHDELHGLIHPDVMIEYVENKDGVAYVSFSEEITKSNLGSTGELMFAEQIVMIMEQFGFEQTQILVEGQIVESIIGHLFTAEPLVAGDPDNYQWIKDKDPRTIVVQNIAFRIFEPAPHTEVKDKIVIRGLARVFEGVIMYEFEDGHFILDEGFTTATKGAPEWGEFEITIDVNGVAYETGLVVLYEESAKDGSRINELIIPLKIIK</sequence>
<protein>
    <submittedName>
        <fullName evidence="4">Gmad2 immunoglobulin-like domain-containing protein</fullName>
    </submittedName>
</protein>
<feature type="compositionally biased region" description="Basic and acidic residues" evidence="1">
    <location>
        <begin position="33"/>
        <end position="43"/>
    </location>
</feature>
<dbReference type="Proteomes" id="UP001596147">
    <property type="component" value="Unassembled WGS sequence"/>
</dbReference>
<dbReference type="EMBL" id="JBHSMC010000001">
    <property type="protein sequence ID" value="MFC5463500.1"/>
    <property type="molecule type" value="Genomic_DNA"/>
</dbReference>
<feature type="region of interest" description="Disordered" evidence="1">
    <location>
        <begin position="27"/>
        <end position="58"/>
    </location>
</feature>
<name>A0ABW0LCW4_9BACI</name>
<organism evidence="4 5">
    <name type="scientific">Lederbergia graminis</name>
    <dbReference type="NCBI Taxonomy" id="735518"/>
    <lineage>
        <taxon>Bacteria</taxon>
        <taxon>Bacillati</taxon>
        <taxon>Bacillota</taxon>
        <taxon>Bacilli</taxon>
        <taxon>Bacillales</taxon>
        <taxon>Bacillaceae</taxon>
        <taxon>Lederbergia</taxon>
    </lineage>
</organism>
<dbReference type="SMART" id="SM00909">
    <property type="entry name" value="Germane"/>
    <property type="match status" value="1"/>
</dbReference>
<accession>A0ABW0LCW4</accession>
<comment type="caution">
    <text evidence="4">The sequence shown here is derived from an EMBL/GenBank/DDBJ whole genome shotgun (WGS) entry which is preliminary data.</text>
</comment>
<proteinExistence type="predicted"/>
<gene>
    <name evidence="4" type="ORF">ACFPM4_01900</name>
</gene>
<reference evidence="5" key="1">
    <citation type="journal article" date="2019" name="Int. J. Syst. Evol. Microbiol.">
        <title>The Global Catalogue of Microorganisms (GCM) 10K type strain sequencing project: providing services to taxonomists for standard genome sequencing and annotation.</title>
        <authorList>
            <consortium name="The Broad Institute Genomics Platform"/>
            <consortium name="The Broad Institute Genome Sequencing Center for Infectious Disease"/>
            <person name="Wu L."/>
            <person name="Ma J."/>
        </authorList>
    </citation>
    <scope>NUCLEOTIDE SEQUENCE [LARGE SCALE GENOMIC DNA]</scope>
    <source>
        <strain evidence="5">CGMCC 1.12237</strain>
    </source>
</reference>
<feature type="domain" description="GerMN" evidence="3">
    <location>
        <begin position="96"/>
        <end position="182"/>
    </location>
</feature>
<dbReference type="Pfam" id="PF10648">
    <property type="entry name" value="Gmad2"/>
    <property type="match status" value="1"/>
</dbReference>
<evidence type="ECO:0000313" key="5">
    <source>
        <dbReference type="Proteomes" id="UP001596147"/>
    </source>
</evidence>
<keyword evidence="5" id="KW-1185">Reference proteome</keyword>
<dbReference type="InterPro" id="IPR018911">
    <property type="entry name" value="Gmad2_Ig-like_dom"/>
</dbReference>
<evidence type="ECO:0000259" key="3">
    <source>
        <dbReference type="SMART" id="SM00909"/>
    </source>
</evidence>
<evidence type="ECO:0000313" key="4">
    <source>
        <dbReference type="EMBL" id="MFC5463500.1"/>
    </source>
</evidence>
<dbReference type="PROSITE" id="PS51257">
    <property type="entry name" value="PROKAR_LIPOPROTEIN"/>
    <property type="match status" value="1"/>
</dbReference>
<keyword evidence="2" id="KW-0732">Signal</keyword>
<evidence type="ECO:0000256" key="1">
    <source>
        <dbReference type="SAM" id="MobiDB-lite"/>
    </source>
</evidence>
<feature type="signal peptide" evidence="2">
    <location>
        <begin position="1"/>
        <end position="22"/>
    </location>
</feature>